<accession>A0AAC8PWR0</accession>
<gene>
    <name evidence="1" type="ORF">AAX06_09980</name>
</gene>
<dbReference type="Proteomes" id="UP000077465">
    <property type="component" value="Chromosome"/>
</dbReference>
<name>A0AAC8PWR0_9GAMM</name>
<dbReference type="RefSeq" id="WP_046696341.1">
    <property type="nucleotide sequence ID" value="NZ_CP011376.1"/>
</dbReference>
<protein>
    <submittedName>
        <fullName evidence="1">Uncharacterized protein</fullName>
    </submittedName>
</protein>
<organism evidence="1 2">
    <name type="scientific">Moraxella bovoculi</name>
    <dbReference type="NCBI Taxonomy" id="386891"/>
    <lineage>
        <taxon>Bacteria</taxon>
        <taxon>Pseudomonadati</taxon>
        <taxon>Pseudomonadota</taxon>
        <taxon>Gammaproteobacteria</taxon>
        <taxon>Moraxellales</taxon>
        <taxon>Moraxellaceae</taxon>
        <taxon>Moraxella</taxon>
    </lineage>
</organism>
<proteinExistence type="predicted"/>
<evidence type="ECO:0000313" key="2">
    <source>
        <dbReference type="Proteomes" id="UP000077465"/>
    </source>
</evidence>
<dbReference type="EMBL" id="CP011376">
    <property type="protein sequence ID" value="AKG08413.1"/>
    <property type="molecule type" value="Genomic_DNA"/>
</dbReference>
<sequence length="96" mass="11098">MALTTTKIRRELAKMVLSTSHACTVRNDAIKNLTSYEKSKNGDVRLEMLFAVYGQLSWLSDHVRMINDRQVLPSERVFLADALTFIFKTYEKQRSV</sequence>
<evidence type="ECO:0000313" key="1">
    <source>
        <dbReference type="EMBL" id="AKG08413.1"/>
    </source>
</evidence>
<dbReference type="AlphaFoldDB" id="A0AAC8PWR0"/>
<reference evidence="1 2" key="1">
    <citation type="submission" date="2015-05" db="EMBL/GenBank/DDBJ databases">
        <authorList>
            <person name="Dickey A."/>
            <person name="Clawson M."/>
            <person name="Bono J."/>
            <person name="Loy J.D."/>
        </authorList>
    </citation>
    <scope>NUCLEOTIDE SEQUENCE [LARGE SCALE GENOMIC DNA]</scope>
    <source>
        <strain evidence="1 2">22581</strain>
    </source>
</reference>